<protein>
    <submittedName>
        <fullName evidence="1">WG repeat-containing protein</fullName>
    </submittedName>
</protein>
<dbReference type="AlphaFoldDB" id="A0A9D2FXA2"/>
<accession>A0A9D2FXA2</accession>
<reference evidence="1" key="1">
    <citation type="journal article" date="2021" name="PeerJ">
        <title>Extensive microbial diversity within the chicken gut microbiome revealed by metagenomics and culture.</title>
        <authorList>
            <person name="Gilroy R."/>
            <person name="Ravi A."/>
            <person name="Getino M."/>
            <person name="Pursley I."/>
            <person name="Horton D.L."/>
            <person name="Alikhan N.F."/>
            <person name="Baker D."/>
            <person name="Gharbi K."/>
            <person name="Hall N."/>
            <person name="Watson M."/>
            <person name="Adriaenssens E.M."/>
            <person name="Foster-Nyarko E."/>
            <person name="Jarju S."/>
            <person name="Secka A."/>
            <person name="Antonio M."/>
            <person name="Oren A."/>
            <person name="Chaudhuri R.R."/>
            <person name="La Ragione R."/>
            <person name="Hildebrand F."/>
            <person name="Pallen M.J."/>
        </authorList>
    </citation>
    <scope>NUCLEOTIDE SEQUENCE</scope>
    <source>
        <strain evidence="1">ChiHecec3B27-8219</strain>
    </source>
</reference>
<dbReference type="EMBL" id="DXBE01000004">
    <property type="protein sequence ID" value="HIZ68336.1"/>
    <property type="molecule type" value="Genomic_DNA"/>
</dbReference>
<organism evidence="1 2">
    <name type="scientific">Candidatus Prevotella avicola</name>
    <dbReference type="NCBI Taxonomy" id="2838738"/>
    <lineage>
        <taxon>Bacteria</taxon>
        <taxon>Pseudomonadati</taxon>
        <taxon>Bacteroidota</taxon>
        <taxon>Bacteroidia</taxon>
        <taxon>Bacteroidales</taxon>
        <taxon>Prevotellaceae</taxon>
        <taxon>Prevotella</taxon>
    </lineage>
</organism>
<dbReference type="InterPro" id="IPR032774">
    <property type="entry name" value="WG_beta_rep"/>
</dbReference>
<dbReference type="Proteomes" id="UP000824055">
    <property type="component" value="Unassembled WGS sequence"/>
</dbReference>
<proteinExistence type="predicted"/>
<sequence length="109" mass="12615">MEFVELALNYYGKGEFRKSVWTIPIFFKRSGSLIAHTTEKHLEVGVPVCYLNEQGDVVIKPQFKFAFPFEGNRAKVTLTGEQKAIPDGEHHEWVSDKWQYINKKGELIQ</sequence>
<comment type="caution">
    <text evidence="1">The sequence shown here is derived from an EMBL/GenBank/DDBJ whole genome shotgun (WGS) entry which is preliminary data.</text>
</comment>
<name>A0A9D2FXA2_9BACT</name>
<gene>
    <name evidence="1" type="ORF">H9966_00355</name>
</gene>
<evidence type="ECO:0000313" key="1">
    <source>
        <dbReference type="EMBL" id="HIZ68336.1"/>
    </source>
</evidence>
<evidence type="ECO:0000313" key="2">
    <source>
        <dbReference type="Proteomes" id="UP000824055"/>
    </source>
</evidence>
<dbReference type="Pfam" id="PF14903">
    <property type="entry name" value="WG_beta_rep"/>
    <property type="match status" value="1"/>
</dbReference>
<reference evidence="1" key="2">
    <citation type="submission" date="2021-04" db="EMBL/GenBank/DDBJ databases">
        <authorList>
            <person name="Gilroy R."/>
        </authorList>
    </citation>
    <scope>NUCLEOTIDE SEQUENCE</scope>
    <source>
        <strain evidence="1">ChiHecec3B27-8219</strain>
    </source>
</reference>